<dbReference type="Gene3D" id="3.30.2010.10">
    <property type="entry name" value="Metalloproteases ('zincins'), catalytic domain"/>
    <property type="match status" value="1"/>
</dbReference>
<dbReference type="GO" id="GO:0008270">
    <property type="term" value="F:zinc ion binding"/>
    <property type="evidence" value="ECO:0007669"/>
    <property type="project" value="UniProtKB-UniRule"/>
</dbReference>
<dbReference type="Proteomes" id="UP000183994">
    <property type="component" value="Unassembled WGS sequence"/>
</dbReference>
<dbReference type="Pfam" id="PF01435">
    <property type="entry name" value="Peptidase_M48"/>
    <property type="match status" value="1"/>
</dbReference>
<dbReference type="NCBIfam" id="NF002826">
    <property type="entry name" value="PRK03001.1"/>
    <property type="match status" value="1"/>
</dbReference>
<dbReference type="EMBL" id="FQZU01000006">
    <property type="protein sequence ID" value="SHJ30826.1"/>
    <property type="molecule type" value="Genomic_DNA"/>
</dbReference>
<feature type="compositionally biased region" description="Basic and acidic residues" evidence="13">
    <location>
        <begin position="295"/>
        <end position="309"/>
    </location>
</feature>
<keyword evidence="6 12" id="KW-0479">Metal-binding</keyword>
<dbReference type="InterPro" id="IPR001915">
    <property type="entry name" value="Peptidase_M48"/>
</dbReference>
<keyword evidence="15" id="KW-0346">Stress response</keyword>
<dbReference type="HAMAP" id="MF_00188">
    <property type="entry name" value="Pept_M48_protease_HtpX"/>
    <property type="match status" value="1"/>
</dbReference>
<evidence type="ECO:0000256" key="3">
    <source>
        <dbReference type="ARBA" id="ARBA00022475"/>
    </source>
</evidence>
<evidence type="ECO:0000256" key="12">
    <source>
        <dbReference type="HAMAP-Rule" id="MF_00188"/>
    </source>
</evidence>
<evidence type="ECO:0000256" key="8">
    <source>
        <dbReference type="ARBA" id="ARBA00022833"/>
    </source>
</evidence>
<comment type="similarity">
    <text evidence="2 12">Belongs to the peptidase M48B family.</text>
</comment>
<name>A0A1M6I8Y5_9BACT</name>
<evidence type="ECO:0000256" key="11">
    <source>
        <dbReference type="ARBA" id="ARBA00023136"/>
    </source>
</evidence>
<dbReference type="RefSeq" id="WP_073474355.1">
    <property type="nucleotide sequence ID" value="NZ_FQZU01000006.1"/>
</dbReference>
<feature type="active site" evidence="12">
    <location>
        <position position="132"/>
    </location>
</feature>
<proteinExistence type="inferred from homology"/>
<dbReference type="GO" id="GO:0004222">
    <property type="term" value="F:metalloendopeptidase activity"/>
    <property type="evidence" value="ECO:0007669"/>
    <property type="project" value="UniProtKB-UniRule"/>
</dbReference>
<feature type="binding site" evidence="12">
    <location>
        <position position="207"/>
    </location>
    <ligand>
        <name>Zn(2+)</name>
        <dbReference type="ChEBI" id="CHEBI:29105"/>
        <note>catalytic</note>
    </ligand>
</feature>
<dbReference type="InterPro" id="IPR022919">
    <property type="entry name" value="Pept_M48_protease_HtpX"/>
</dbReference>
<evidence type="ECO:0000256" key="4">
    <source>
        <dbReference type="ARBA" id="ARBA00022670"/>
    </source>
</evidence>
<dbReference type="PANTHER" id="PTHR43221">
    <property type="entry name" value="PROTEASE HTPX"/>
    <property type="match status" value="1"/>
</dbReference>
<evidence type="ECO:0000259" key="14">
    <source>
        <dbReference type="Pfam" id="PF01435"/>
    </source>
</evidence>
<evidence type="ECO:0000256" key="2">
    <source>
        <dbReference type="ARBA" id="ARBA00009779"/>
    </source>
</evidence>
<evidence type="ECO:0000256" key="7">
    <source>
        <dbReference type="ARBA" id="ARBA00022801"/>
    </source>
</evidence>
<dbReference type="AlphaFoldDB" id="A0A1M6I8Y5"/>
<evidence type="ECO:0000256" key="13">
    <source>
        <dbReference type="SAM" id="MobiDB-lite"/>
    </source>
</evidence>
<feature type="binding site" evidence="12">
    <location>
        <position position="131"/>
    </location>
    <ligand>
        <name>Zn(2+)</name>
        <dbReference type="ChEBI" id="CHEBI:29105"/>
        <note>catalytic</note>
    </ligand>
</feature>
<dbReference type="CDD" id="cd07336">
    <property type="entry name" value="M48B_HtpX_like"/>
    <property type="match status" value="1"/>
</dbReference>
<sequence length="309" mass="32761">MGNQIKSVMLLTAMTAFLLIVGQLIGGRAGMTFALIMAVGMNFFSYWYSDKIVLKMYRAKEVGPGQASELYGIVQRLSSNAGLPMPKVYIIPQQAPNAFATGRNPEHAVVAVTEGLLNLMNREELAGVLAHELAHVKNRDILIGTIAATMAGAVMFLASMAKWGAIFGGFGGRDDDSPLGFAGMLIMAILAPIGAALIQMTISRTREYQADATGAQIAGNPKGLANALAKLGAYSGRIPMDAEPATAHMFIVNPLSGKSLASLFSTHPPLEERIARLTGAMPQGGAPSPPNRTARNAEDSARDFWDSLK</sequence>
<keyword evidence="3 12" id="KW-1003">Cell membrane</keyword>
<reference evidence="16" key="1">
    <citation type="submission" date="2016-11" db="EMBL/GenBank/DDBJ databases">
        <authorList>
            <person name="Varghese N."/>
            <person name="Submissions S."/>
        </authorList>
    </citation>
    <scope>NUCLEOTIDE SEQUENCE [LARGE SCALE GENOMIC DNA]</scope>
    <source>
        <strain evidence="16">DSM 16219</strain>
    </source>
</reference>
<dbReference type="STRING" id="1121393.SAMN02745216_01390"/>
<organism evidence="15 16">
    <name type="scientific">Desulfatibacillum alkenivorans DSM 16219</name>
    <dbReference type="NCBI Taxonomy" id="1121393"/>
    <lineage>
        <taxon>Bacteria</taxon>
        <taxon>Pseudomonadati</taxon>
        <taxon>Thermodesulfobacteriota</taxon>
        <taxon>Desulfobacteria</taxon>
        <taxon>Desulfobacterales</taxon>
        <taxon>Desulfatibacillaceae</taxon>
        <taxon>Desulfatibacillum</taxon>
    </lineage>
</organism>
<evidence type="ECO:0000256" key="6">
    <source>
        <dbReference type="ARBA" id="ARBA00022723"/>
    </source>
</evidence>
<dbReference type="EC" id="3.4.24.-" evidence="12"/>
<keyword evidence="9 12" id="KW-1133">Transmembrane helix</keyword>
<feature type="domain" description="Peptidase M48" evidence="14">
    <location>
        <begin position="66"/>
        <end position="279"/>
    </location>
</feature>
<keyword evidence="4 12" id="KW-0645">Protease</keyword>
<feature type="region of interest" description="Disordered" evidence="13">
    <location>
        <begin position="280"/>
        <end position="309"/>
    </location>
</feature>
<keyword evidence="10 12" id="KW-0482">Metalloprotease</keyword>
<keyword evidence="16" id="KW-1185">Reference proteome</keyword>
<feature type="transmembrane region" description="Helical" evidence="12">
    <location>
        <begin position="7"/>
        <end position="25"/>
    </location>
</feature>
<keyword evidence="8 12" id="KW-0862">Zinc</keyword>
<evidence type="ECO:0000313" key="15">
    <source>
        <dbReference type="EMBL" id="SHJ30826.1"/>
    </source>
</evidence>
<feature type="transmembrane region" description="Helical" evidence="12">
    <location>
        <begin position="31"/>
        <end position="48"/>
    </location>
</feature>
<feature type="transmembrane region" description="Helical" evidence="12">
    <location>
        <begin position="179"/>
        <end position="198"/>
    </location>
</feature>
<keyword evidence="5 12" id="KW-0812">Transmembrane</keyword>
<evidence type="ECO:0000313" key="16">
    <source>
        <dbReference type="Proteomes" id="UP000183994"/>
    </source>
</evidence>
<dbReference type="PANTHER" id="PTHR43221:SF1">
    <property type="entry name" value="PROTEASE HTPX"/>
    <property type="match status" value="1"/>
</dbReference>
<comment type="subcellular location">
    <subcellularLocation>
        <location evidence="1 12">Cell membrane</location>
        <topology evidence="1 12">Multi-pass membrane protein</topology>
    </subcellularLocation>
</comment>
<dbReference type="OrthoDB" id="15218at2"/>
<dbReference type="InterPro" id="IPR050083">
    <property type="entry name" value="HtpX_protease"/>
</dbReference>
<protein>
    <recommendedName>
        <fullName evidence="12">Protease HtpX homolog</fullName>
        <ecNumber evidence="12">3.4.24.-</ecNumber>
    </recommendedName>
</protein>
<dbReference type="GO" id="GO:0006508">
    <property type="term" value="P:proteolysis"/>
    <property type="evidence" value="ECO:0007669"/>
    <property type="project" value="UniProtKB-KW"/>
</dbReference>
<evidence type="ECO:0000256" key="10">
    <source>
        <dbReference type="ARBA" id="ARBA00023049"/>
    </source>
</evidence>
<keyword evidence="11 12" id="KW-0472">Membrane</keyword>
<accession>A0A1M6I8Y5</accession>
<keyword evidence="7 12" id="KW-0378">Hydrolase</keyword>
<comment type="cofactor">
    <cofactor evidence="12">
        <name>Zn(2+)</name>
        <dbReference type="ChEBI" id="CHEBI:29105"/>
    </cofactor>
    <text evidence="12">Binds 1 zinc ion per subunit.</text>
</comment>
<dbReference type="GO" id="GO:0005886">
    <property type="term" value="C:plasma membrane"/>
    <property type="evidence" value="ECO:0007669"/>
    <property type="project" value="UniProtKB-SubCell"/>
</dbReference>
<feature type="binding site" evidence="12">
    <location>
        <position position="135"/>
    </location>
    <ligand>
        <name>Zn(2+)</name>
        <dbReference type="ChEBI" id="CHEBI:29105"/>
        <note>catalytic</note>
    </ligand>
</feature>
<feature type="transmembrane region" description="Helical" evidence="12">
    <location>
        <begin position="141"/>
        <end position="159"/>
    </location>
</feature>
<evidence type="ECO:0000256" key="1">
    <source>
        <dbReference type="ARBA" id="ARBA00004651"/>
    </source>
</evidence>
<gene>
    <name evidence="12" type="primary">htpX</name>
    <name evidence="15" type="ORF">SAMN02745216_01390</name>
</gene>
<evidence type="ECO:0000256" key="5">
    <source>
        <dbReference type="ARBA" id="ARBA00022692"/>
    </source>
</evidence>
<evidence type="ECO:0000256" key="9">
    <source>
        <dbReference type="ARBA" id="ARBA00022989"/>
    </source>
</evidence>